<dbReference type="InterPro" id="IPR042095">
    <property type="entry name" value="SUMF_sf"/>
</dbReference>
<reference evidence="4" key="1">
    <citation type="submission" date="2020-05" db="EMBL/GenBank/DDBJ databases">
        <title>Nod-independent and nitrogen-fixing Bradyrhizobium aeschynomene sp. nov. isolated from nodules of Aeschynomene indica.</title>
        <authorList>
            <person name="Zhang Z."/>
        </authorList>
    </citation>
    <scope>NUCLEOTIDE SEQUENCE</scope>
    <source>
        <strain evidence="4">83012</strain>
    </source>
</reference>
<protein>
    <submittedName>
        <fullName evidence="4">Formylglycine-generating enzyme family protein</fullName>
    </submittedName>
</protein>
<evidence type="ECO:0000256" key="1">
    <source>
        <dbReference type="SAM" id="MobiDB-lite"/>
    </source>
</evidence>
<dbReference type="SUPFAM" id="SSF56436">
    <property type="entry name" value="C-type lectin-like"/>
    <property type="match status" value="1"/>
</dbReference>
<keyword evidence="2" id="KW-0812">Transmembrane</keyword>
<dbReference type="Pfam" id="PF03781">
    <property type="entry name" value="FGE-sulfatase"/>
    <property type="match status" value="1"/>
</dbReference>
<proteinExistence type="predicted"/>
<dbReference type="PANTHER" id="PTHR23150:SF35">
    <property type="entry name" value="BLL6746 PROTEIN"/>
    <property type="match status" value="1"/>
</dbReference>
<feature type="region of interest" description="Disordered" evidence="1">
    <location>
        <begin position="221"/>
        <end position="264"/>
    </location>
</feature>
<name>A0ABX2CLA9_9BRAD</name>
<accession>A0ABX2CLA9</accession>
<keyword evidence="5" id="KW-1185">Reference proteome</keyword>
<keyword evidence="2" id="KW-1133">Transmembrane helix</keyword>
<dbReference type="InterPro" id="IPR016187">
    <property type="entry name" value="CTDL_fold"/>
</dbReference>
<dbReference type="Proteomes" id="UP000886476">
    <property type="component" value="Unassembled WGS sequence"/>
</dbReference>
<dbReference type="Gene3D" id="3.90.1580.10">
    <property type="entry name" value="paralog of FGE (formylglycine-generating enzyme)"/>
    <property type="match status" value="1"/>
</dbReference>
<feature type="compositionally biased region" description="Low complexity" evidence="1">
    <location>
        <begin position="242"/>
        <end position="262"/>
    </location>
</feature>
<evidence type="ECO:0000256" key="2">
    <source>
        <dbReference type="SAM" id="Phobius"/>
    </source>
</evidence>
<feature type="transmembrane region" description="Helical" evidence="2">
    <location>
        <begin position="156"/>
        <end position="178"/>
    </location>
</feature>
<comment type="caution">
    <text evidence="4">The sequence shown here is derived from an EMBL/GenBank/DDBJ whole genome shotgun (WGS) entry which is preliminary data.</text>
</comment>
<feature type="region of interest" description="Disordered" evidence="1">
    <location>
        <begin position="189"/>
        <end position="209"/>
    </location>
</feature>
<keyword evidence="2" id="KW-0472">Membrane</keyword>
<evidence type="ECO:0000313" key="4">
    <source>
        <dbReference type="EMBL" id="NPU68077.1"/>
    </source>
</evidence>
<dbReference type="InterPro" id="IPR005532">
    <property type="entry name" value="SUMF_dom"/>
</dbReference>
<gene>
    <name evidence="4" type="ORF">HL667_23955</name>
</gene>
<dbReference type="PANTHER" id="PTHR23150">
    <property type="entry name" value="SULFATASE MODIFYING FACTOR 1, 2"/>
    <property type="match status" value="1"/>
</dbReference>
<evidence type="ECO:0000259" key="3">
    <source>
        <dbReference type="Pfam" id="PF03781"/>
    </source>
</evidence>
<dbReference type="EMBL" id="JABFDN010000009">
    <property type="protein sequence ID" value="NPU68077.1"/>
    <property type="molecule type" value="Genomic_DNA"/>
</dbReference>
<dbReference type="InterPro" id="IPR051043">
    <property type="entry name" value="Sulfatase_Mod_Factor_Kinase"/>
</dbReference>
<feature type="domain" description="Sulfatase-modifying factor enzyme-like" evidence="3">
    <location>
        <begin position="269"/>
        <end position="489"/>
    </location>
</feature>
<sequence length="492" mass="52959">MSEGSALQWLRAPRLAEDTLPEGTRAVACRRCGRTVEVSLSPMRPPSFVRVEDQVECPEVQERWTGTSEGGLLLMMCGALEQSLEPDWETGDADAAAAHEPHSIVPPARPRALPEPAVVFSDRWDEDRHDDDHESTEPKGWLRTLLARSEGLRKGLVRATIGVLILGIVFLVGVLLPLREIKQLIHSPPAMTGSSGPQREALSAAPPQSPRRILLETTSAPSEAAQLGLRSPPSSFVLPRQATATESAPPSSAETAAAAAAEPEPKLRVPDLVAVAGGSFAMGGDDDSEQPSHQVSIRPFALGKHPVTVGEWKSCVAAASCPDIASGPDDRPVTNVSYDDTQAYLAWLSRATGKTFRLPTEAEWEYAARAGQRTRYWWGDRLRPGMANCRGCNGSSDAEQDQPPKIGSTPANPFGLFDMGGGVGQWVADNWHKNYKGAPSDGSAWLEEGSYARVIRSGSWKNGPADARAGSRDRYDGRIRHPTLGFRVASSS</sequence>
<evidence type="ECO:0000313" key="5">
    <source>
        <dbReference type="Proteomes" id="UP000886476"/>
    </source>
</evidence>
<dbReference type="RefSeq" id="WP_172113152.1">
    <property type="nucleotide sequence ID" value="NZ_JABFDN010000009.1"/>
</dbReference>
<organism evidence="4 5">
    <name type="scientific">Bradyrhizobium aeschynomenes</name>
    <dbReference type="NCBI Taxonomy" id="2734909"/>
    <lineage>
        <taxon>Bacteria</taxon>
        <taxon>Pseudomonadati</taxon>
        <taxon>Pseudomonadota</taxon>
        <taxon>Alphaproteobacteria</taxon>
        <taxon>Hyphomicrobiales</taxon>
        <taxon>Nitrobacteraceae</taxon>
        <taxon>Bradyrhizobium</taxon>
    </lineage>
</organism>